<dbReference type="RefSeq" id="WP_187715562.1">
    <property type="nucleotide sequence ID" value="NZ_BAABJC010000001.1"/>
</dbReference>
<protein>
    <submittedName>
        <fullName evidence="2">Uncharacterized protein</fullName>
    </submittedName>
</protein>
<sequence length="166" mass="17357">MRWLAALFLILAAPASAFAPIFAGGQWAALDRGNSCEAATRAVRIAEKGKVQARAGFAFDVSGPRHGQFFAQLSRMPRPGSTVILTVGDQPFLLAAGSGWAWSRDPAQEAAIIAAARSAGGMRIESRDQAGARFIDRYLLEGAATAIDAAAARCATAKLAKSGRNP</sequence>
<name>A0ABX6T2N9_9SPHN</name>
<keyword evidence="1" id="KW-0732">Signal</keyword>
<keyword evidence="3" id="KW-1185">Reference proteome</keyword>
<dbReference type="Proteomes" id="UP000516134">
    <property type="component" value="Chromosome"/>
</dbReference>
<accession>A0ABX6T2N9</accession>
<dbReference type="EMBL" id="CP060780">
    <property type="protein sequence ID" value="QNP44141.1"/>
    <property type="molecule type" value="Genomic_DNA"/>
</dbReference>
<organism evidence="2 3">
    <name type="scientific">Sphingomonas daechungensis</name>
    <dbReference type="NCBI Taxonomy" id="1176646"/>
    <lineage>
        <taxon>Bacteria</taxon>
        <taxon>Pseudomonadati</taxon>
        <taxon>Pseudomonadota</taxon>
        <taxon>Alphaproteobacteria</taxon>
        <taxon>Sphingomonadales</taxon>
        <taxon>Sphingomonadaceae</taxon>
        <taxon>Sphingomonas</taxon>
    </lineage>
</organism>
<feature type="signal peptide" evidence="1">
    <location>
        <begin position="1"/>
        <end position="19"/>
    </location>
</feature>
<reference evidence="2 3" key="1">
    <citation type="submission" date="2020-08" db="EMBL/GenBank/DDBJ databases">
        <title>Genome sequence of Sphingomonas daechungensis KACC 18115T.</title>
        <authorList>
            <person name="Hyun D.-W."/>
            <person name="Bae J.-W."/>
        </authorList>
    </citation>
    <scope>NUCLEOTIDE SEQUENCE [LARGE SCALE GENOMIC DNA]</scope>
    <source>
        <strain evidence="2 3">KACC 18115</strain>
    </source>
</reference>
<gene>
    <name evidence="2" type="ORF">H9L15_06350</name>
</gene>
<evidence type="ECO:0000256" key="1">
    <source>
        <dbReference type="SAM" id="SignalP"/>
    </source>
</evidence>
<evidence type="ECO:0000313" key="3">
    <source>
        <dbReference type="Proteomes" id="UP000516134"/>
    </source>
</evidence>
<feature type="chain" id="PRO_5045501710" evidence="1">
    <location>
        <begin position="20"/>
        <end position="166"/>
    </location>
</feature>
<proteinExistence type="predicted"/>
<evidence type="ECO:0000313" key="2">
    <source>
        <dbReference type="EMBL" id="QNP44141.1"/>
    </source>
</evidence>